<evidence type="ECO:0000256" key="18">
    <source>
        <dbReference type="ARBA" id="ARBA00022989"/>
    </source>
</evidence>
<evidence type="ECO:0000256" key="2">
    <source>
        <dbReference type="ARBA" id="ARBA00001719"/>
    </source>
</evidence>
<dbReference type="GO" id="GO:0005789">
    <property type="term" value="C:endoplasmic reticulum membrane"/>
    <property type="evidence" value="ECO:0007669"/>
    <property type="project" value="UniProtKB-SubCell"/>
</dbReference>
<evidence type="ECO:0000256" key="20">
    <source>
        <dbReference type="ARBA" id="ARBA00023004"/>
    </source>
</evidence>
<evidence type="ECO:0000256" key="32">
    <source>
        <dbReference type="ARBA" id="ARBA00042726"/>
    </source>
</evidence>
<comment type="function">
    <text evidence="33">Catalyzes the conversion of prostaglandin H2 (PGH2) to thromboxane A2 (TXA2), a potent inducer of blood vessel constriction and platelet aggregation. Also cleaves PGH2 to 12-hydroxy-heptadecatrienoicacid (12-HHT) and malondialdehyde, which is known to act as a mediator of DNA damage. 12-HHT and malondialdehyde are formed stoichiometrically in the same amounts as TXA2. Additionally, displays dehydratase activity, toward (15S)-hydroperoxy-(5Z,8Z,11Z,13E)-eicosatetraenoate (15(S)-HPETE) producing 15-KETE and 15-HETE.</text>
</comment>
<evidence type="ECO:0000256" key="36">
    <source>
        <dbReference type="SAM" id="MobiDB-lite"/>
    </source>
</evidence>
<evidence type="ECO:0000256" key="13">
    <source>
        <dbReference type="ARBA" id="ARBA00022692"/>
    </source>
</evidence>
<comment type="catalytic activity">
    <reaction evidence="2">
        <text>a hydroperoxyeicosatetraenoate = an oxoeicosatetraenoate + H2O</text>
        <dbReference type="Rhea" id="RHEA:55556"/>
        <dbReference type="ChEBI" id="CHEBI:15377"/>
        <dbReference type="ChEBI" id="CHEBI:59720"/>
        <dbReference type="ChEBI" id="CHEBI:131859"/>
        <dbReference type="EC" id="4.2.1.152"/>
    </reaction>
    <physiologicalReaction direction="left-to-right" evidence="2">
        <dbReference type="Rhea" id="RHEA:55557"/>
    </physiologicalReaction>
</comment>
<evidence type="ECO:0000256" key="31">
    <source>
        <dbReference type="ARBA" id="ARBA00040834"/>
    </source>
</evidence>
<keyword evidence="13 37" id="KW-0812">Transmembrane</keyword>
<comment type="similarity">
    <text evidence="6 35">Belongs to the cytochrome P450 family.</text>
</comment>
<dbReference type="GO" id="GO:0004796">
    <property type="term" value="F:thromboxane-A synthase activity"/>
    <property type="evidence" value="ECO:0007669"/>
    <property type="project" value="UniProtKB-EC"/>
</dbReference>
<feature type="transmembrane region" description="Helical" evidence="37">
    <location>
        <begin position="228"/>
        <end position="248"/>
    </location>
</feature>
<evidence type="ECO:0000256" key="28">
    <source>
        <dbReference type="ARBA" id="ARBA00036424"/>
    </source>
</evidence>
<dbReference type="FunFam" id="1.10.630.10:FF:000042">
    <property type="entry name" value="Cytochrome P450"/>
    <property type="match status" value="1"/>
</dbReference>
<dbReference type="EC" id="4.2.1.152" evidence="8"/>
<keyword evidence="17" id="KW-0492">Microsome</keyword>
<evidence type="ECO:0000256" key="35">
    <source>
        <dbReference type="RuleBase" id="RU000461"/>
    </source>
</evidence>
<organism evidence="38 39">
    <name type="scientific">Patiria miniata</name>
    <name type="common">Bat star</name>
    <name type="synonym">Asterina miniata</name>
    <dbReference type="NCBI Taxonomy" id="46514"/>
    <lineage>
        <taxon>Eukaryota</taxon>
        <taxon>Metazoa</taxon>
        <taxon>Echinodermata</taxon>
        <taxon>Eleutherozoa</taxon>
        <taxon>Asterozoa</taxon>
        <taxon>Asteroidea</taxon>
        <taxon>Valvatacea</taxon>
        <taxon>Valvatida</taxon>
        <taxon>Asterinidae</taxon>
        <taxon>Patiria</taxon>
    </lineage>
</organism>
<feature type="region of interest" description="Disordered" evidence="36">
    <location>
        <begin position="303"/>
        <end position="323"/>
    </location>
</feature>
<dbReference type="GO" id="GO:0020037">
    <property type="term" value="F:heme binding"/>
    <property type="evidence" value="ECO:0007669"/>
    <property type="project" value="InterPro"/>
</dbReference>
<comment type="subunit">
    <text evidence="7">Monomer.</text>
</comment>
<keyword evidence="15" id="KW-0256">Endoplasmic reticulum</keyword>
<proteinExistence type="inferred from homology"/>
<dbReference type="SUPFAM" id="SSF48264">
    <property type="entry name" value="Cytochrome P450"/>
    <property type="match status" value="1"/>
</dbReference>
<evidence type="ECO:0000256" key="12">
    <source>
        <dbReference type="ARBA" id="ARBA00022617"/>
    </source>
</evidence>
<evidence type="ECO:0000256" key="16">
    <source>
        <dbReference type="ARBA" id="ARBA00022832"/>
    </source>
</evidence>
<dbReference type="PANTHER" id="PTHR24302">
    <property type="entry name" value="CYTOCHROME P450 FAMILY 3"/>
    <property type="match status" value="1"/>
</dbReference>
<evidence type="ECO:0000256" key="33">
    <source>
        <dbReference type="ARBA" id="ARBA00054825"/>
    </source>
</evidence>
<evidence type="ECO:0000256" key="29">
    <source>
        <dbReference type="ARBA" id="ARBA00036475"/>
    </source>
</evidence>
<evidence type="ECO:0000256" key="23">
    <source>
        <dbReference type="ARBA" id="ARBA00023160"/>
    </source>
</evidence>
<dbReference type="Gene3D" id="1.10.630.10">
    <property type="entry name" value="Cytochrome P450"/>
    <property type="match status" value="1"/>
</dbReference>
<comment type="cofactor">
    <cofactor evidence="34">
        <name>heme</name>
        <dbReference type="ChEBI" id="CHEBI:30413"/>
    </cofactor>
</comment>
<dbReference type="PROSITE" id="PS00086">
    <property type="entry name" value="CYTOCHROME_P450"/>
    <property type="match status" value="1"/>
</dbReference>
<keyword evidence="12 34" id="KW-0349">Heme</keyword>
<comment type="catalytic activity">
    <reaction evidence="28">
        <text>prostaglandin H2 = (12S)-hydroxy-(5Z,8E,10E)-heptadecatrienoate + malonaldehyde</text>
        <dbReference type="Rhea" id="RHEA:48644"/>
        <dbReference type="ChEBI" id="CHEBI:57405"/>
        <dbReference type="ChEBI" id="CHEBI:90694"/>
        <dbReference type="ChEBI" id="CHEBI:566274"/>
    </reaction>
</comment>
<dbReference type="InterPro" id="IPR001128">
    <property type="entry name" value="Cyt_P450"/>
</dbReference>
<evidence type="ECO:0000313" key="38">
    <source>
        <dbReference type="EnsemblMetazoa" id="XP_038052560.1"/>
    </source>
</evidence>
<keyword evidence="19 35" id="KW-0560">Oxidoreductase</keyword>
<keyword evidence="11" id="KW-0643">Prostaglandin biosynthesis</keyword>
<name>A0A913ZN71_PATMI</name>
<dbReference type="GO" id="GO:0016705">
    <property type="term" value="F:oxidoreductase activity, acting on paired donors, with incorporation or reduction of molecular oxygen"/>
    <property type="evidence" value="ECO:0007669"/>
    <property type="project" value="InterPro"/>
</dbReference>
<evidence type="ECO:0000256" key="24">
    <source>
        <dbReference type="ARBA" id="ARBA00023235"/>
    </source>
</evidence>
<evidence type="ECO:0000313" key="39">
    <source>
        <dbReference type="Proteomes" id="UP000887568"/>
    </source>
</evidence>
<evidence type="ECO:0000256" key="1">
    <source>
        <dbReference type="ARBA" id="ARBA00001143"/>
    </source>
</evidence>
<keyword evidence="16" id="KW-0276">Fatty acid metabolism</keyword>
<keyword evidence="9" id="KW-0644">Prostaglandin metabolism</keyword>
<keyword evidence="14 34" id="KW-0479">Metal-binding</keyword>
<feature type="transmembrane region" description="Helical" evidence="37">
    <location>
        <begin position="20"/>
        <end position="39"/>
    </location>
</feature>
<dbReference type="AlphaFoldDB" id="A0A913ZN71"/>
<dbReference type="GO" id="GO:0008395">
    <property type="term" value="F:steroid hydroxylase activity"/>
    <property type="evidence" value="ECO:0007669"/>
    <property type="project" value="TreeGrafter"/>
</dbReference>
<evidence type="ECO:0000256" key="19">
    <source>
        <dbReference type="ARBA" id="ARBA00023002"/>
    </source>
</evidence>
<dbReference type="GO" id="GO:0106256">
    <property type="term" value="F:hydroperoxy icosatetraenoate dehydratase activity"/>
    <property type="evidence" value="ECO:0007669"/>
    <property type="project" value="UniProtKB-EC"/>
</dbReference>
<feature type="compositionally biased region" description="Basic and acidic residues" evidence="36">
    <location>
        <begin position="313"/>
        <end position="323"/>
    </location>
</feature>
<dbReference type="RefSeq" id="XP_038052560.1">
    <property type="nucleotide sequence ID" value="XM_038196632.1"/>
</dbReference>
<dbReference type="RefSeq" id="XP_038052561.1">
    <property type="nucleotide sequence ID" value="XM_038196633.1"/>
</dbReference>
<dbReference type="PRINTS" id="PR00463">
    <property type="entry name" value="EP450I"/>
</dbReference>
<keyword evidence="10" id="KW-0444">Lipid biosynthesis</keyword>
<dbReference type="OrthoDB" id="1470350at2759"/>
<evidence type="ECO:0000256" key="17">
    <source>
        <dbReference type="ARBA" id="ARBA00022848"/>
    </source>
</evidence>
<keyword evidence="39" id="KW-1185">Reference proteome</keyword>
<comment type="catalytic activity">
    <reaction evidence="29">
        <text>prostaglandin H2 = thromboxane A2</text>
        <dbReference type="Rhea" id="RHEA:17137"/>
        <dbReference type="ChEBI" id="CHEBI:57405"/>
        <dbReference type="ChEBI" id="CHEBI:57445"/>
        <dbReference type="EC" id="5.3.99.5"/>
    </reaction>
    <physiologicalReaction direction="left-to-right" evidence="29">
        <dbReference type="Rhea" id="RHEA:17138"/>
    </physiologicalReaction>
</comment>
<evidence type="ECO:0000256" key="10">
    <source>
        <dbReference type="ARBA" id="ARBA00022516"/>
    </source>
</evidence>
<keyword evidence="22 37" id="KW-0472">Membrane</keyword>
<dbReference type="Pfam" id="PF00067">
    <property type="entry name" value="p450"/>
    <property type="match status" value="1"/>
</dbReference>
<reference evidence="38" key="1">
    <citation type="submission" date="2022-11" db="UniProtKB">
        <authorList>
            <consortium name="EnsemblMetazoa"/>
        </authorList>
    </citation>
    <scope>IDENTIFICATION</scope>
</reference>
<dbReference type="CDD" id="cd11055">
    <property type="entry name" value="CYP3A-like"/>
    <property type="match status" value="1"/>
</dbReference>
<evidence type="ECO:0000256" key="26">
    <source>
        <dbReference type="ARBA" id="ARBA00033404"/>
    </source>
</evidence>
<keyword evidence="35" id="KW-0503">Monooxygenase</keyword>
<dbReference type="InterPro" id="IPR036396">
    <property type="entry name" value="Cyt_P450_sf"/>
</dbReference>
<keyword evidence="24" id="KW-0413">Isomerase</keyword>
<comment type="catalytic activity">
    <reaction evidence="27">
        <text>(15S)-hydroperoxy-(5Z,8Z,11Z,13E)-eicosatetraenoate + AH2 = (15S)-hydroxy-(5Z,8Z,11Z,13E)-eicosatetraenoate + A + H2O</text>
        <dbReference type="Rhea" id="RHEA:48856"/>
        <dbReference type="ChEBI" id="CHEBI:13193"/>
        <dbReference type="ChEBI" id="CHEBI:15377"/>
        <dbReference type="ChEBI" id="CHEBI:17499"/>
        <dbReference type="ChEBI" id="CHEBI:57409"/>
        <dbReference type="ChEBI" id="CHEBI:57446"/>
    </reaction>
    <physiologicalReaction direction="left-to-right" evidence="27">
        <dbReference type="Rhea" id="RHEA:48857"/>
    </physiologicalReaction>
</comment>
<dbReference type="GO" id="GO:0001516">
    <property type="term" value="P:prostaglandin biosynthetic process"/>
    <property type="evidence" value="ECO:0007669"/>
    <property type="project" value="UniProtKB-KW"/>
</dbReference>
<keyword evidence="18 37" id="KW-1133">Transmembrane helix</keyword>
<dbReference type="Proteomes" id="UP000887568">
    <property type="component" value="Unplaced"/>
</dbReference>
<evidence type="ECO:0000256" key="9">
    <source>
        <dbReference type="ARBA" id="ARBA00022501"/>
    </source>
</evidence>
<evidence type="ECO:0000256" key="4">
    <source>
        <dbReference type="ARBA" id="ARBA00004406"/>
    </source>
</evidence>
<dbReference type="PANTHER" id="PTHR24302:SF47">
    <property type="entry name" value="CYTOCHROME P450"/>
    <property type="match status" value="1"/>
</dbReference>
<comment type="catalytic activity">
    <reaction evidence="1">
        <text>(15S)-hydroperoxy-(5Z,8Z,11Z,13E)-eicosatetraenoate = 15-oxo-(5Z,8Z,11Z,13E)-eicosatetraenoate + H2O</text>
        <dbReference type="Rhea" id="RHEA:48636"/>
        <dbReference type="ChEBI" id="CHEBI:15377"/>
        <dbReference type="ChEBI" id="CHEBI:57410"/>
        <dbReference type="ChEBI" id="CHEBI:57446"/>
    </reaction>
    <physiologicalReaction direction="left-to-right" evidence="1">
        <dbReference type="Rhea" id="RHEA:48637"/>
    </physiologicalReaction>
</comment>
<evidence type="ECO:0000256" key="8">
    <source>
        <dbReference type="ARBA" id="ARBA00013084"/>
    </source>
</evidence>
<dbReference type="PRINTS" id="PR00385">
    <property type="entry name" value="P450"/>
</dbReference>
<comment type="subcellular location">
    <subcellularLocation>
        <location evidence="5">Endoplasmic reticulum membrane</location>
        <topology evidence="5">Multi-pass membrane protein</topology>
    </subcellularLocation>
    <subcellularLocation>
        <location evidence="4">Endoplasmic reticulum membrane</location>
        <topology evidence="4">Peripheral membrane protein</topology>
    </subcellularLocation>
    <subcellularLocation>
        <location evidence="3">Microsome membrane</location>
        <topology evidence="3">Peripheral membrane protein</topology>
    </subcellularLocation>
</comment>
<evidence type="ECO:0000256" key="22">
    <source>
        <dbReference type="ARBA" id="ARBA00023136"/>
    </source>
</evidence>
<evidence type="ECO:0000256" key="6">
    <source>
        <dbReference type="ARBA" id="ARBA00010617"/>
    </source>
</evidence>
<evidence type="ECO:0000256" key="11">
    <source>
        <dbReference type="ARBA" id="ARBA00022585"/>
    </source>
</evidence>
<evidence type="ECO:0000256" key="5">
    <source>
        <dbReference type="ARBA" id="ARBA00004477"/>
    </source>
</evidence>
<dbReference type="InterPro" id="IPR017972">
    <property type="entry name" value="Cyt_P450_CS"/>
</dbReference>
<evidence type="ECO:0000256" key="21">
    <source>
        <dbReference type="ARBA" id="ARBA00023098"/>
    </source>
</evidence>
<dbReference type="InterPro" id="IPR002401">
    <property type="entry name" value="Cyt_P450_E_grp-I"/>
</dbReference>
<sequence length="545" mass="62339">METEAPASQAMESDVSEAGWLSTSTWLLLLSAGLLGLMYDYWCHQFLSRYGIQSPTPLPILGNMLWLMRHDFQTMSKDCRKKFGKVYGMYIGRRPLIMISDVDRVQQICVKDFAIFTNRKPRGFESRPFDKSLLSLRDKHWKGVRSVISPTFSASKMKLMAPIINKCLDPTIKIVAKLHGEGKNIQCKDLYGSLTLDTIGNCAFGMEVNCQDDPNNPFLENSKKIFDFSFMNFAVVILLFFPGFTFILNKLNVSAYDYKAIDFFDKVVDESVHLRHQSEAQETAENKRVDFLQLMLNVHKETTTDEAAEEATQEEKEEAKYRQSMSEKKLTMEEIKAQAMLFFLGGYETTSTTLSMASYLLATNPDIQDKLIAEVDSMAPTRDDVTYDIVFKMAYLDMVVCETLRFYPPNMVTTRFCASKYTYKGITLPPLTEIAFDVLSIHHDPELWTEPDKFIPERFTKEERERRHPCAWLPFGFGPRNCVAMRFALLQVKIALIRMLQNYRLETCAETEIPPKLGKMGFITPPNGVILSVVPRSHGETTTSE</sequence>
<dbReference type="EnsemblMetazoa" id="XM_038196632.1">
    <property type="protein sequence ID" value="XP_038052560.1"/>
    <property type="gene ID" value="LOC119725275"/>
</dbReference>
<dbReference type="OMA" id="HRMYTFQ"/>
<protein>
    <recommendedName>
        <fullName evidence="31">Thromboxane-A synthase</fullName>
        <ecNumber evidence="8">4.2.1.152</ecNumber>
        <ecNumber evidence="30">5.3.99.5</ecNumber>
    </recommendedName>
    <alternativeName>
        <fullName evidence="32">Cytochrome P450 5A1</fullName>
    </alternativeName>
    <alternativeName>
        <fullName evidence="26">Hydroperoxy icosatetraenoate dehydratase</fullName>
    </alternativeName>
</protein>
<evidence type="ECO:0000256" key="25">
    <source>
        <dbReference type="ARBA" id="ARBA00023239"/>
    </source>
</evidence>
<feature type="binding site" description="axial binding residue" evidence="34">
    <location>
        <position position="482"/>
    </location>
    <ligand>
        <name>heme</name>
        <dbReference type="ChEBI" id="CHEBI:30413"/>
    </ligand>
    <ligandPart>
        <name>Fe</name>
        <dbReference type="ChEBI" id="CHEBI:18248"/>
    </ligandPart>
</feature>
<evidence type="ECO:0000256" key="15">
    <source>
        <dbReference type="ARBA" id="ARBA00022824"/>
    </source>
</evidence>
<evidence type="ECO:0000256" key="34">
    <source>
        <dbReference type="PIRSR" id="PIRSR602401-1"/>
    </source>
</evidence>
<dbReference type="GO" id="GO:0005506">
    <property type="term" value="F:iron ion binding"/>
    <property type="evidence" value="ECO:0007669"/>
    <property type="project" value="InterPro"/>
</dbReference>
<evidence type="ECO:0000256" key="30">
    <source>
        <dbReference type="ARBA" id="ARBA00038872"/>
    </source>
</evidence>
<dbReference type="EC" id="5.3.99.5" evidence="30"/>
<accession>A0A913ZN71</accession>
<evidence type="ECO:0000256" key="14">
    <source>
        <dbReference type="ARBA" id="ARBA00022723"/>
    </source>
</evidence>
<dbReference type="InterPro" id="IPR050705">
    <property type="entry name" value="Cytochrome_P450_3A"/>
</dbReference>
<dbReference type="EnsemblMetazoa" id="XM_038196633.1">
    <property type="protein sequence ID" value="XP_038052561.1"/>
    <property type="gene ID" value="LOC119725275"/>
</dbReference>
<evidence type="ECO:0000256" key="3">
    <source>
        <dbReference type="ARBA" id="ARBA00004174"/>
    </source>
</evidence>
<evidence type="ECO:0000256" key="27">
    <source>
        <dbReference type="ARBA" id="ARBA00036380"/>
    </source>
</evidence>
<keyword evidence="23" id="KW-0275">Fatty acid biosynthesis</keyword>
<keyword evidence="21" id="KW-0443">Lipid metabolism</keyword>
<keyword evidence="25" id="KW-0456">Lyase</keyword>
<evidence type="ECO:0000256" key="37">
    <source>
        <dbReference type="SAM" id="Phobius"/>
    </source>
</evidence>
<dbReference type="GeneID" id="119725275"/>
<keyword evidence="20 34" id="KW-0408">Iron</keyword>
<evidence type="ECO:0000256" key="7">
    <source>
        <dbReference type="ARBA" id="ARBA00011245"/>
    </source>
</evidence>